<dbReference type="Proteomes" id="UP000288805">
    <property type="component" value="Unassembled WGS sequence"/>
</dbReference>
<reference evidence="2 3" key="1">
    <citation type="journal article" date="2018" name="PLoS Genet.">
        <title>Population sequencing reveals clonal diversity and ancestral inbreeding in the grapevine cultivar Chardonnay.</title>
        <authorList>
            <person name="Roach M.J."/>
            <person name="Johnson D.L."/>
            <person name="Bohlmann J."/>
            <person name="van Vuuren H.J."/>
            <person name="Jones S.J."/>
            <person name="Pretorius I.S."/>
            <person name="Schmidt S.A."/>
            <person name="Borneman A.R."/>
        </authorList>
    </citation>
    <scope>NUCLEOTIDE SEQUENCE [LARGE SCALE GENOMIC DNA]</scope>
    <source>
        <strain evidence="3">cv. Chardonnay</strain>
        <tissue evidence="2">Leaf</tissue>
    </source>
</reference>
<evidence type="ECO:0000256" key="1">
    <source>
        <dbReference type="SAM" id="MobiDB-lite"/>
    </source>
</evidence>
<feature type="region of interest" description="Disordered" evidence="1">
    <location>
        <begin position="1"/>
        <end position="51"/>
    </location>
</feature>
<proteinExistence type="predicted"/>
<dbReference type="AlphaFoldDB" id="A0A438CC25"/>
<organism evidence="2 3">
    <name type="scientific">Vitis vinifera</name>
    <name type="common">Grape</name>
    <dbReference type="NCBI Taxonomy" id="29760"/>
    <lineage>
        <taxon>Eukaryota</taxon>
        <taxon>Viridiplantae</taxon>
        <taxon>Streptophyta</taxon>
        <taxon>Embryophyta</taxon>
        <taxon>Tracheophyta</taxon>
        <taxon>Spermatophyta</taxon>
        <taxon>Magnoliopsida</taxon>
        <taxon>eudicotyledons</taxon>
        <taxon>Gunneridae</taxon>
        <taxon>Pentapetalae</taxon>
        <taxon>rosids</taxon>
        <taxon>Vitales</taxon>
        <taxon>Vitaceae</taxon>
        <taxon>Viteae</taxon>
        <taxon>Vitis</taxon>
    </lineage>
</organism>
<name>A0A438CC25_VITVI</name>
<dbReference type="EMBL" id="QGNW01002340">
    <property type="protein sequence ID" value="RVW20758.1"/>
    <property type="molecule type" value="Genomic_DNA"/>
</dbReference>
<evidence type="ECO:0000313" key="3">
    <source>
        <dbReference type="Proteomes" id="UP000288805"/>
    </source>
</evidence>
<gene>
    <name evidence="2" type="ORF">CK203_113247</name>
</gene>
<protein>
    <submittedName>
        <fullName evidence="2">Uncharacterized protein</fullName>
    </submittedName>
</protein>
<accession>A0A438CC25</accession>
<evidence type="ECO:0000313" key="2">
    <source>
        <dbReference type="EMBL" id="RVW20758.1"/>
    </source>
</evidence>
<sequence>MPSSPPQHRYATWRSSTSPPPEPSVRRIPPKRARTSGPGESSRHAQPNPQALADSQRLYGIASEAIIRGLWSPCHLLRAIQIVEPGHFIQSYISILRPCDSSQSCDMEIIDFSTP</sequence>
<comment type="caution">
    <text evidence="2">The sequence shown here is derived from an EMBL/GenBank/DDBJ whole genome shotgun (WGS) entry which is preliminary data.</text>
</comment>